<evidence type="ECO:0000313" key="2">
    <source>
        <dbReference type="EMBL" id="EST41454.1"/>
    </source>
</evidence>
<dbReference type="EMBL" id="KI546170">
    <property type="protein sequence ID" value="EST41454.1"/>
    <property type="molecule type" value="Genomic_DNA"/>
</dbReference>
<dbReference type="AlphaFoldDB" id="V6LLA1"/>
<evidence type="ECO:0000256" key="1">
    <source>
        <dbReference type="SAM" id="Coils"/>
    </source>
</evidence>
<gene>
    <name evidence="2" type="ORF">SS50377_19173</name>
    <name evidence="3" type="ORF">SS50377_26603</name>
</gene>
<reference evidence="3" key="2">
    <citation type="submission" date="2020-12" db="EMBL/GenBank/DDBJ databases">
        <title>New Spironucleus salmonicida genome in near-complete chromosomes.</title>
        <authorList>
            <person name="Xu F."/>
            <person name="Kurt Z."/>
            <person name="Jimenez-Gonzalez A."/>
            <person name="Astvaldsson A."/>
            <person name="Andersson J.O."/>
            <person name="Svard S.G."/>
        </authorList>
    </citation>
    <scope>NUCLEOTIDE SEQUENCE</scope>
    <source>
        <strain evidence="3">ATCC 50377</strain>
    </source>
</reference>
<organism evidence="2">
    <name type="scientific">Spironucleus salmonicida</name>
    <dbReference type="NCBI Taxonomy" id="348837"/>
    <lineage>
        <taxon>Eukaryota</taxon>
        <taxon>Metamonada</taxon>
        <taxon>Diplomonadida</taxon>
        <taxon>Hexamitidae</taxon>
        <taxon>Hexamitinae</taxon>
        <taxon>Spironucleus</taxon>
    </lineage>
</organism>
<name>V6LLA1_9EUKA</name>
<proteinExistence type="predicted"/>
<protein>
    <submittedName>
        <fullName evidence="2">Uncharacterized protein</fullName>
    </submittedName>
</protein>
<reference evidence="2 3" key="1">
    <citation type="journal article" date="2014" name="PLoS Genet.">
        <title>The Genome of Spironucleus salmonicida Highlights a Fish Pathogen Adapted to Fluctuating Environments.</title>
        <authorList>
            <person name="Xu F."/>
            <person name="Jerlstrom-Hultqvist J."/>
            <person name="Einarsson E."/>
            <person name="Astvaldsson A."/>
            <person name="Svard S.G."/>
            <person name="Andersson J.O."/>
        </authorList>
    </citation>
    <scope>NUCLEOTIDE SEQUENCE</scope>
    <source>
        <strain evidence="3">ATCC 50377</strain>
    </source>
</reference>
<accession>V6LLA1</accession>
<keyword evidence="1" id="KW-0175">Coiled coil</keyword>
<dbReference type="VEuPathDB" id="GiardiaDB:SS50377_26603"/>
<evidence type="ECO:0000313" key="3">
    <source>
        <dbReference type="EMBL" id="KAH0572393.1"/>
    </source>
</evidence>
<dbReference type="EMBL" id="AUWU02000006">
    <property type="protein sequence ID" value="KAH0572393.1"/>
    <property type="molecule type" value="Genomic_DNA"/>
</dbReference>
<dbReference type="Proteomes" id="UP000018208">
    <property type="component" value="Unassembled WGS sequence"/>
</dbReference>
<evidence type="ECO:0000313" key="4">
    <source>
        <dbReference type="Proteomes" id="UP000018208"/>
    </source>
</evidence>
<sequence>MGTSIEGQQQAIKSFQKIYIQSILPSLSSTKNIMIKPKHDSSLGRYSSASNSSFTRVASRANFNQVFDEVSQISSDSDSMLENIFIEEIKVKTSLLKQYDAQLDKFEEKIKLISRKIVKINNMAIQRYEQHQVSRNTEKETKLKKDLALK</sequence>
<feature type="coiled-coil region" evidence="1">
    <location>
        <begin position="89"/>
        <end position="123"/>
    </location>
</feature>
<keyword evidence="4" id="KW-1185">Reference proteome</keyword>